<evidence type="ECO:0000313" key="1">
    <source>
        <dbReference type="EMBL" id="XCH21982.1"/>
    </source>
</evidence>
<accession>A0AAU8FBR1</accession>
<organism evidence="1">
    <name type="scientific">Dyadobacter sp. 676</name>
    <dbReference type="NCBI Taxonomy" id="3088362"/>
    <lineage>
        <taxon>Bacteria</taxon>
        <taxon>Pseudomonadati</taxon>
        <taxon>Bacteroidota</taxon>
        <taxon>Cytophagia</taxon>
        <taxon>Cytophagales</taxon>
        <taxon>Spirosomataceae</taxon>
        <taxon>Dyadobacter</taxon>
    </lineage>
</organism>
<name>A0AAU8FBR1_9BACT</name>
<reference evidence="1" key="1">
    <citation type="submission" date="2024-06" db="EMBL/GenBank/DDBJ databases">
        <title>Sequencing and assembly of the genome of Dyadobacter sp. strain 676, a symbiont of Cyamopsis tetragonoloba.</title>
        <authorList>
            <person name="Guro P."/>
            <person name="Sazanova A."/>
            <person name="Kuznetsova I."/>
            <person name="Belimov A."/>
            <person name="Safronova V."/>
        </authorList>
    </citation>
    <scope>NUCLEOTIDE SEQUENCE</scope>
    <source>
        <strain evidence="1">676</strain>
    </source>
</reference>
<proteinExistence type="predicted"/>
<dbReference type="AlphaFoldDB" id="A0AAU8FBR1"/>
<dbReference type="EMBL" id="CP159289">
    <property type="protein sequence ID" value="XCH21982.1"/>
    <property type="molecule type" value="Genomic_DNA"/>
</dbReference>
<evidence type="ECO:0008006" key="2">
    <source>
        <dbReference type="Google" id="ProtNLM"/>
    </source>
</evidence>
<gene>
    <name evidence="1" type="ORF">ABV298_16590</name>
</gene>
<protein>
    <recommendedName>
        <fullName evidence="2">AraC family transcriptional regulator</fullName>
    </recommendedName>
</protein>
<dbReference type="RefSeq" id="WP_353717316.1">
    <property type="nucleotide sequence ID" value="NZ_CP159289.1"/>
</dbReference>
<sequence length="155" mass="17502">MSPPIAAHFNDFFRFDHVHHFRGIHILQVSEAGQHIFRAQKSEQAHMHGRRCHETFYGYFNVLGVRITGRGYCPFSLENISQSIALPTERIDNIDKFEVIEIPDSKPLCVVNAGSGKLCGRVGGRRLLFPLLVRRGTSLNEKGQENEQAGYSGHN</sequence>